<dbReference type="CDD" id="cd00064">
    <property type="entry name" value="FU"/>
    <property type="match status" value="5"/>
</dbReference>
<dbReference type="PROSITE" id="PS00107">
    <property type="entry name" value="PROTEIN_KINASE_ATP"/>
    <property type="match status" value="1"/>
</dbReference>
<keyword evidence="7 15" id="KW-0418">Kinase</keyword>
<dbReference type="GO" id="GO:0009925">
    <property type="term" value="C:basal plasma membrane"/>
    <property type="evidence" value="ECO:0007669"/>
    <property type="project" value="TreeGrafter"/>
</dbReference>
<dbReference type="RefSeq" id="XP_030753508.1">
    <property type="nucleotide sequence ID" value="XM_030897648.1"/>
</dbReference>
<dbReference type="PROSITE" id="PS50011">
    <property type="entry name" value="PROTEIN_KINASE_DOM"/>
    <property type="match status" value="1"/>
</dbReference>
<dbReference type="SMART" id="SM00261">
    <property type="entry name" value="FU"/>
    <property type="match status" value="7"/>
</dbReference>
<feature type="binding site" evidence="17 18">
    <location>
        <position position="956"/>
    </location>
    <ligand>
        <name>ATP</name>
        <dbReference type="ChEBI" id="CHEBI:30616"/>
    </ligand>
</feature>
<accession>A0A6J2XPS7</accession>
<feature type="active site" description="Proton acceptor" evidence="16">
    <location>
        <position position="1048"/>
    </location>
</feature>
<evidence type="ECO:0000256" key="9">
    <source>
        <dbReference type="ARBA" id="ARBA00022989"/>
    </source>
</evidence>
<dbReference type="InterPro" id="IPR017441">
    <property type="entry name" value="Protein_kinase_ATP_BS"/>
</dbReference>
<dbReference type="Gene3D" id="2.10.220.10">
    <property type="entry name" value="Hormone Receptor, Insulin-like Growth Factor Receptor 1, Chain A, domain 2"/>
    <property type="match status" value="3"/>
</dbReference>
<dbReference type="InterPro" id="IPR050122">
    <property type="entry name" value="RTK"/>
</dbReference>
<dbReference type="Pfam" id="PF14843">
    <property type="entry name" value="GF_recep_IV"/>
    <property type="match status" value="2"/>
</dbReference>
<dbReference type="PANTHER" id="PTHR24416:SF566">
    <property type="entry name" value="EPIDERMAL GROWTH FACTOR RECEPTOR"/>
    <property type="match status" value="1"/>
</dbReference>
<evidence type="ECO:0000256" key="6">
    <source>
        <dbReference type="ARBA" id="ARBA00022741"/>
    </source>
</evidence>
<dbReference type="CTD" id="1956"/>
<dbReference type="FunFam" id="3.30.200.20:FF:000422">
    <property type="entry name" value="Receptor protein-tyrosine kinase"/>
    <property type="match status" value="1"/>
</dbReference>
<feature type="binding site" evidence="17">
    <location>
        <begin position="928"/>
        <end position="936"/>
    </location>
    <ligand>
        <name>ATP</name>
        <dbReference type="ChEBI" id="CHEBI:30616"/>
    </ligand>
</feature>
<dbReference type="InterPro" id="IPR000494">
    <property type="entry name" value="Rcpt_L-dom"/>
</dbReference>
<dbReference type="PROSITE" id="PS00109">
    <property type="entry name" value="PROTEIN_KINASE_TYR"/>
    <property type="match status" value="1"/>
</dbReference>
<comment type="subcellular location">
    <subcellularLocation>
        <location evidence="1">Membrane</location>
        <topology evidence="1">Single-pass type I membrane protein</topology>
    </subcellularLocation>
</comment>
<dbReference type="CDD" id="cd05057">
    <property type="entry name" value="PTKc_EGFR_like"/>
    <property type="match status" value="1"/>
</dbReference>
<evidence type="ECO:0000256" key="17">
    <source>
        <dbReference type="PIRSR" id="PIRSR000619-2"/>
    </source>
</evidence>
<dbReference type="PIRSF" id="PIRSF000619">
    <property type="entry name" value="TyrPK_EGF-R"/>
    <property type="match status" value="1"/>
</dbReference>
<dbReference type="OrthoDB" id="6219513at2759"/>
<evidence type="ECO:0000256" key="2">
    <source>
        <dbReference type="ARBA" id="ARBA00022473"/>
    </source>
</evidence>
<dbReference type="Gene3D" id="3.30.200.20">
    <property type="entry name" value="Phosphorylase Kinase, domain 1"/>
    <property type="match status" value="1"/>
</dbReference>
<dbReference type="Gene3D" id="3.80.20.20">
    <property type="entry name" value="Receptor L-domain"/>
    <property type="match status" value="2"/>
</dbReference>
<dbReference type="Pfam" id="PF07714">
    <property type="entry name" value="PK_Tyr_Ser-Thr"/>
    <property type="match status" value="1"/>
</dbReference>
<evidence type="ECO:0000256" key="13">
    <source>
        <dbReference type="ARBA" id="ARBA00023180"/>
    </source>
</evidence>
<evidence type="ECO:0000313" key="22">
    <source>
        <dbReference type="RefSeq" id="XP_030753508.1"/>
    </source>
</evidence>
<dbReference type="Gene3D" id="1.10.510.10">
    <property type="entry name" value="Transferase(Phosphotransferase) domain 1"/>
    <property type="match status" value="1"/>
</dbReference>
<dbReference type="GO" id="GO:0038127">
    <property type="term" value="P:ERBB signaling pathway"/>
    <property type="evidence" value="ECO:0007669"/>
    <property type="project" value="UniProtKB-ARBA"/>
</dbReference>
<evidence type="ECO:0000256" key="16">
    <source>
        <dbReference type="PIRSR" id="PIRSR000619-1"/>
    </source>
</evidence>
<dbReference type="GO" id="GO:0004714">
    <property type="term" value="F:transmembrane receptor protein tyrosine kinase activity"/>
    <property type="evidence" value="ECO:0007669"/>
    <property type="project" value="UniProtKB-EC"/>
</dbReference>
<feature type="transmembrane region" description="Helical" evidence="19">
    <location>
        <begin position="852"/>
        <end position="875"/>
    </location>
</feature>
<evidence type="ECO:0000256" key="4">
    <source>
        <dbReference type="ARBA" id="ARBA00022679"/>
    </source>
</evidence>
<keyword evidence="10 15" id="KW-0472">Membrane</keyword>
<dbReference type="InterPro" id="IPR006211">
    <property type="entry name" value="Furin-like_Cys-rich_dom"/>
</dbReference>
<gene>
    <name evidence="22" type="primary">LOC115880442</name>
</gene>
<keyword evidence="13" id="KW-0325">Glycoprotein</keyword>
<evidence type="ECO:0000256" key="3">
    <source>
        <dbReference type="ARBA" id="ARBA00022553"/>
    </source>
</evidence>
<dbReference type="GO" id="GO:0043066">
    <property type="term" value="P:negative regulation of apoptotic process"/>
    <property type="evidence" value="ECO:0007669"/>
    <property type="project" value="TreeGrafter"/>
</dbReference>
<evidence type="ECO:0000256" key="8">
    <source>
        <dbReference type="ARBA" id="ARBA00022840"/>
    </source>
</evidence>
<comment type="similarity">
    <text evidence="15">Belongs to the protein kinase superfamily. Tyr protein kinase family. EGF receptor subfamily.</text>
</comment>
<dbReference type="GO" id="GO:0009966">
    <property type="term" value="P:regulation of signal transduction"/>
    <property type="evidence" value="ECO:0007669"/>
    <property type="project" value="UniProtKB-ARBA"/>
</dbReference>
<name>A0A6J2XPS7_SITOR</name>
<dbReference type="FunFam" id="2.10.220.10:FF:000002">
    <property type="entry name" value="Receptor protein-tyrosine kinase"/>
    <property type="match status" value="1"/>
</dbReference>
<evidence type="ECO:0000256" key="1">
    <source>
        <dbReference type="ARBA" id="ARBA00004479"/>
    </source>
</evidence>
<reference evidence="22" key="1">
    <citation type="submission" date="2025-08" db="UniProtKB">
        <authorList>
            <consortium name="RefSeq"/>
        </authorList>
    </citation>
    <scope>IDENTIFICATION</scope>
    <source>
        <tissue evidence="22">Gonads</tissue>
    </source>
</reference>
<keyword evidence="6 15" id="KW-0547">Nucleotide-binding</keyword>
<dbReference type="GO" id="GO:0043235">
    <property type="term" value="C:receptor complex"/>
    <property type="evidence" value="ECO:0007669"/>
    <property type="project" value="TreeGrafter"/>
</dbReference>
<evidence type="ECO:0000256" key="7">
    <source>
        <dbReference type="ARBA" id="ARBA00022777"/>
    </source>
</evidence>
<dbReference type="InterPro" id="IPR000719">
    <property type="entry name" value="Prot_kinase_dom"/>
</dbReference>
<dbReference type="FunFam" id="1.10.510.10:FF:000233">
    <property type="entry name" value="receptor tyrosine-protein kinase erbB-3"/>
    <property type="match status" value="1"/>
</dbReference>
<dbReference type="EC" id="2.7.10.1" evidence="15"/>
<dbReference type="PANTHER" id="PTHR24416">
    <property type="entry name" value="TYROSINE-PROTEIN KINASE RECEPTOR"/>
    <property type="match status" value="1"/>
</dbReference>
<dbReference type="KEGG" id="soy:115880442"/>
<dbReference type="GO" id="GO:0022008">
    <property type="term" value="P:neurogenesis"/>
    <property type="evidence" value="ECO:0007669"/>
    <property type="project" value="TreeGrafter"/>
</dbReference>
<dbReference type="SUPFAM" id="SSF52058">
    <property type="entry name" value="L domain-like"/>
    <property type="match status" value="2"/>
</dbReference>
<keyword evidence="4 15" id="KW-0808">Transferase</keyword>
<keyword evidence="5 19" id="KW-0812">Transmembrane</keyword>
<keyword evidence="9 19" id="KW-1133">Transmembrane helix</keyword>
<comment type="catalytic activity">
    <reaction evidence="14">
        <text>L-tyrosyl-[protein] + ATP = O-phospho-L-tyrosyl-[protein] + ADP + H(+)</text>
        <dbReference type="Rhea" id="RHEA:10596"/>
        <dbReference type="Rhea" id="RHEA-COMP:10136"/>
        <dbReference type="Rhea" id="RHEA-COMP:20101"/>
        <dbReference type="ChEBI" id="CHEBI:15378"/>
        <dbReference type="ChEBI" id="CHEBI:30616"/>
        <dbReference type="ChEBI" id="CHEBI:46858"/>
        <dbReference type="ChEBI" id="CHEBI:61978"/>
        <dbReference type="ChEBI" id="CHEBI:456216"/>
        <dbReference type="EC" id="2.7.10.1"/>
    </reaction>
</comment>
<keyword evidence="21" id="KW-1185">Reference proteome</keyword>
<evidence type="ECO:0000256" key="19">
    <source>
        <dbReference type="SAM" id="Phobius"/>
    </source>
</evidence>
<dbReference type="SUPFAM" id="SSF57184">
    <property type="entry name" value="Growth factor receptor domain"/>
    <property type="match status" value="3"/>
</dbReference>
<dbReference type="Pfam" id="PF00757">
    <property type="entry name" value="Furin-like"/>
    <property type="match status" value="1"/>
</dbReference>
<keyword evidence="8 15" id="KW-0067">ATP-binding</keyword>
<keyword evidence="12 15" id="KW-0675">Receptor</keyword>
<dbReference type="InterPro" id="IPR016245">
    <property type="entry name" value="Tyr_kinase_EGF/ERB/XmrK_rcpt"/>
</dbReference>
<evidence type="ECO:0000256" key="5">
    <source>
        <dbReference type="ARBA" id="ARBA00022692"/>
    </source>
</evidence>
<dbReference type="GO" id="GO:0008284">
    <property type="term" value="P:positive regulation of cell population proliferation"/>
    <property type="evidence" value="ECO:0007669"/>
    <property type="project" value="TreeGrafter"/>
</dbReference>
<evidence type="ECO:0000256" key="10">
    <source>
        <dbReference type="ARBA" id="ARBA00023136"/>
    </source>
</evidence>
<dbReference type="SUPFAM" id="SSF56112">
    <property type="entry name" value="Protein kinase-like (PK-like)"/>
    <property type="match status" value="1"/>
</dbReference>
<feature type="domain" description="Protein kinase" evidence="20">
    <location>
        <begin position="922"/>
        <end position="1180"/>
    </location>
</feature>
<dbReference type="GO" id="GO:0005524">
    <property type="term" value="F:ATP binding"/>
    <property type="evidence" value="ECO:0007669"/>
    <property type="project" value="UniProtKB-UniRule"/>
</dbReference>
<evidence type="ECO:0000313" key="21">
    <source>
        <dbReference type="Proteomes" id="UP000504635"/>
    </source>
</evidence>
<dbReference type="InterPro" id="IPR011009">
    <property type="entry name" value="Kinase-like_dom_sf"/>
</dbReference>
<dbReference type="InterPro" id="IPR032778">
    <property type="entry name" value="GF_recep_IV"/>
</dbReference>
<dbReference type="Pfam" id="PF01030">
    <property type="entry name" value="Recep_L_domain"/>
    <property type="match status" value="2"/>
</dbReference>
<dbReference type="InterPro" id="IPR020635">
    <property type="entry name" value="Tyr_kinase_cat_dom"/>
</dbReference>
<evidence type="ECO:0000256" key="14">
    <source>
        <dbReference type="ARBA" id="ARBA00051243"/>
    </source>
</evidence>
<keyword evidence="3" id="KW-0597">Phosphoprotein</keyword>
<dbReference type="FunFam" id="3.80.20.20:FF:000009">
    <property type="entry name" value="Receptor protein-tyrosine kinase"/>
    <property type="match status" value="1"/>
</dbReference>
<dbReference type="Proteomes" id="UP000504635">
    <property type="component" value="Unplaced"/>
</dbReference>
<evidence type="ECO:0000256" key="12">
    <source>
        <dbReference type="ARBA" id="ARBA00023170"/>
    </source>
</evidence>
<evidence type="ECO:0000256" key="11">
    <source>
        <dbReference type="ARBA" id="ARBA00023137"/>
    </source>
</evidence>
<sequence>MVPPTFGDDGQRTRCLPDRGGSRRNVAVAIAVVVLVIGGCDAGKRRHGSVGSNGSYALGANRLSHVRPGPVMIGKEDDFVAKGKICIGTNGRMSVPSNKDHHYRNLKDRFTNCTYVDGNLELTWLRDDNLDLSFLQYIREVTGYVLISHVDIKRIVLPRLQIIRGRTLFKMSKENEEYALAITLNQMYTVELPALRDILKGSVGIMNNYNLCHIKSIDWKEIISDPKAKEVYAYNFTAGERECPPCHRDCYRGCWGEGKENCQLFSKTTCSPQCADGRCFGPKPRECCHLFCAGGCTGPTKSDCIACRNFYDDGVCTSDCPPMQIYNPGTYSWEVNPSGKYAYGATCVKKCPEHLLKDNGACVRSCPANKKAQDGECVLCDGPCPKTCIGDTIVHSGNIDSFKGCTVIEGYLNILENTFNGFQQVFPNYTFGERYEKMHPNRLSVFNTLKEITGYLNVQASHPDFKSLSYFRNLEVIHGRALHEYSSSLYIVKTSLETLELRSLNKINMGSVAILENKNLCLADGLNWDKIRKSKEHSLMLSNNGETRSCEARGLVCDPQCSRDGCWGPGPEQCLSCAYYKLGNKCLQDCRVQSRIYEADNRECKPCHEQCGHSCVGPGSDNCTTCKNFKDGPFCVEKCPTNKYVENGVCKPCHSTCVDGCTGPFNTLGANGCNSCERAIMNENATVDVCLHINDPCPEGYFVEWVGPQVQEESHLKSMTGKAICRKCHPRCKRCNGYGFHVNVCQECTNFKKGELCEDECMTDYYPDIATHVCIACNPECRGCKGPGPDNCIGCQNYRLYDDGYIDPNNTFRCVSSCPPEFPHRIYPERSDAYCSDKPQSIPLMSSKNSTYVAISICFVVGVVVVILVIGALCYCQKKEKIKENALKMSMALTGIDDNEPLRPSNVQPNVAQLRIIKDTEIRKGSTLGYGAFGVVYKGVWAIDGENSTKIPVAIKVLRNDTTANNSKEFLSEAYIMASVDHPNLLKLLAVCMTSQMMLITQLMPLGCLLDFVRKNHDKIGSKTLLNWCTQIARGMAYLEEKRLVHRDLAARNVLVQKPSCVKITDFGLAKLLDIDEEEYRAAGGKMPIKWLALECIQHRIFTHKSDVWAFGVTVWELLTFGGRPYDNVPARDVPELLEKGERLPQPHIATIEVYMVMIKCWMLDAETRPCFKELEDEFSKMALDPGRYLIIPGDKFLRFQGGLSTPMSDRDIVLSLASENTESSEMDDYMHQPKSRMPLHSTGMTSLSGMTSISPTPDRYRATAPPTPDGSSIYPSSQNQFNHKLLRHSQGMPCHFHPSLQGTQSDISSIKYCGDSLKLRESDMGSDEYDSSGKSQQAQIGNLKLELPVDEDDYLMPSPQHTQTTSTYLDLKNTTDHASNANLYTDLFKNNIDNPEYLMGNESPIEQTVGLPDVSDFVVPPSPSSVSDVVKAVYLPPHKASEEESDHECYNDVDRLRRELQPLQKCKDGAIV</sequence>
<dbReference type="PRINTS" id="PR00109">
    <property type="entry name" value="TYRKINASE"/>
</dbReference>
<dbReference type="GeneID" id="115880442"/>
<evidence type="ECO:0000256" key="18">
    <source>
        <dbReference type="PROSITE-ProRule" id="PRU10141"/>
    </source>
</evidence>
<dbReference type="InterPro" id="IPR009030">
    <property type="entry name" value="Growth_fac_rcpt_cys_sf"/>
</dbReference>
<dbReference type="FunFam" id="2.10.220.10:FF:000001">
    <property type="entry name" value="Receptor protein-tyrosine kinase"/>
    <property type="match status" value="1"/>
</dbReference>
<keyword evidence="2" id="KW-0217">Developmental protein</keyword>
<evidence type="ECO:0000259" key="20">
    <source>
        <dbReference type="PROSITE" id="PS50011"/>
    </source>
</evidence>
<dbReference type="InterPro" id="IPR006212">
    <property type="entry name" value="Furin_repeat"/>
</dbReference>
<feature type="transmembrane region" description="Helical" evidence="19">
    <location>
        <begin position="985"/>
        <end position="1004"/>
    </location>
</feature>
<keyword evidence="11 15" id="KW-0829">Tyrosine-protein kinase</keyword>
<organism evidence="21 22">
    <name type="scientific">Sitophilus oryzae</name>
    <name type="common">Rice weevil</name>
    <name type="synonym">Curculio oryzae</name>
    <dbReference type="NCBI Taxonomy" id="7048"/>
    <lineage>
        <taxon>Eukaryota</taxon>
        <taxon>Metazoa</taxon>
        <taxon>Ecdysozoa</taxon>
        <taxon>Arthropoda</taxon>
        <taxon>Hexapoda</taxon>
        <taxon>Insecta</taxon>
        <taxon>Pterygota</taxon>
        <taxon>Neoptera</taxon>
        <taxon>Endopterygota</taxon>
        <taxon>Coleoptera</taxon>
        <taxon>Polyphaga</taxon>
        <taxon>Cucujiformia</taxon>
        <taxon>Curculionidae</taxon>
        <taxon>Dryophthorinae</taxon>
        <taxon>Sitophilus</taxon>
    </lineage>
</organism>
<evidence type="ECO:0000256" key="15">
    <source>
        <dbReference type="PIRNR" id="PIRNR000619"/>
    </source>
</evidence>
<dbReference type="InterPro" id="IPR036941">
    <property type="entry name" value="Rcpt_L-dom_sf"/>
</dbReference>
<protein>
    <recommendedName>
        <fullName evidence="15">Receptor protein-tyrosine kinase</fullName>
        <ecNumber evidence="15">2.7.10.1</ecNumber>
    </recommendedName>
</protein>
<proteinExistence type="inferred from homology"/>
<dbReference type="FunFam" id="2.10.220.10:FF:000024">
    <property type="entry name" value="Receptor protein-tyrosine kinase"/>
    <property type="match status" value="1"/>
</dbReference>
<dbReference type="InterPro" id="IPR008266">
    <property type="entry name" value="Tyr_kinase_AS"/>
</dbReference>
<dbReference type="SMART" id="SM00219">
    <property type="entry name" value="TyrKc"/>
    <property type="match status" value="1"/>
</dbReference>
<dbReference type="InterPro" id="IPR001245">
    <property type="entry name" value="Ser-Thr/Tyr_kinase_cat_dom"/>
</dbReference>
<dbReference type="InParanoid" id="A0A6J2XPS7"/>
<dbReference type="FunCoup" id="A0A6J2XPS7">
    <property type="interactions" value="613"/>
</dbReference>